<dbReference type="Pfam" id="PF12796">
    <property type="entry name" value="Ank_2"/>
    <property type="match status" value="1"/>
</dbReference>
<comment type="subcellular location">
    <subcellularLocation>
        <location evidence="1">Membrane</location>
        <topology evidence="1">Multi-pass membrane protein</topology>
    </subcellularLocation>
</comment>
<evidence type="ECO:0000259" key="9">
    <source>
        <dbReference type="Pfam" id="PF13962"/>
    </source>
</evidence>
<feature type="transmembrane region" description="Helical" evidence="8">
    <location>
        <begin position="584"/>
        <end position="606"/>
    </location>
</feature>
<evidence type="ECO:0000313" key="10">
    <source>
        <dbReference type="EMBL" id="CAL5007643.1"/>
    </source>
</evidence>
<proteinExistence type="predicted"/>
<evidence type="ECO:0000256" key="5">
    <source>
        <dbReference type="ARBA" id="ARBA00023043"/>
    </source>
</evidence>
<keyword evidence="3" id="KW-0677">Repeat</keyword>
<evidence type="ECO:0000256" key="6">
    <source>
        <dbReference type="ARBA" id="ARBA00023136"/>
    </source>
</evidence>
<name>A0ABC9BV69_9POAL</name>
<dbReference type="InterPro" id="IPR026961">
    <property type="entry name" value="PGG_dom"/>
</dbReference>
<accession>A0ABC9BV69</accession>
<reference evidence="11" key="1">
    <citation type="submission" date="2024-06" db="EMBL/GenBank/DDBJ databases">
        <authorList>
            <person name="Ryan C."/>
        </authorList>
    </citation>
    <scope>NUCLEOTIDE SEQUENCE [LARGE SCALE GENOMIC DNA]</scope>
</reference>
<sequence length="729" mass="79496">MASSSREGSSNSAMAMDAKLMLGTGHGDSHQLKSPSKQDVAAMAIATMSHNDASAARPSPASMNPLLLASASCGSWRGLKFLFNMENTLGQPLMMPTPEFLHLLEGDTDTSGRRIHTNGFLPVQQAYVDGGVGQHESPVVPLFQGVTVEGDTVLHVVASHGDGPNFLRCAEFICGKARHLLFAQNRKGDTPLHYAVRAGKSKMVSCLIGFATTGASSSSTLINFLRKVNDRNETALHDAVRTGNKHIVELLLKNDQELARFPEEGSSPLYLAILLEKNVIARTLYGMGNYNLSYAGVNGQNALHAAVLRGPVLTKDLLEWNNGLTIQRDINGSTPLHFAATRLGNWWQPSVVCSQVLDANPSALYQPDHEGLYPIHVAASVGAKGTIAMFLEKCPNSAFLRDVKGRTFLHVAVENRQVGLVHYACRNQSLMQILNMQDNDGNTALHLAVQSGSIVMFYALFSNCQVELNVTNGKGQTPLDISKYKITQGFYYTQSSEENIHFALTTAGARSCATGQDHFHEFKSDNEIIEIEKVKDTTQTLAIASVLIATVTFGATFALPGGYRADDHTNGGTPTLAGRYTFDAFMMANTLALASSVIATFGLMRSGSPLFKPRNRKFYLGIAFHFMETSLACLFAAFALGVYLVLGPVAHKTATAICVISSVVVLCNKVECWIKWSLLAWPLFLRMGLINGLSKAAIRFFVHLSTEFWPFLFIFGWPAYAKYNHQNHY</sequence>
<dbReference type="PANTHER" id="PTHR24186:SF50">
    <property type="entry name" value="ANKYRIN REPEAT-CONTAINING PROTEIN ITN1-LIKE ISOFORM X1"/>
    <property type="match status" value="1"/>
</dbReference>
<keyword evidence="6 8" id="KW-0472">Membrane</keyword>
<dbReference type="AlphaFoldDB" id="A0ABC9BV69"/>
<organism evidence="10 11">
    <name type="scientific">Urochloa decumbens</name>
    <dbReference type="NCBI Taxonomy" id="240449"/>
    <lineage>
        <taxon>Eukaryota</taxon>
        <taxon>Viridiplantae</taxon>
        <taxon>Streptophyta</taxon>
        <taxon>Embryophyta</taxon>
        <taxon>Tracheophyta</taxon>
        <taxon>Spermatophyta</taxon>
        <taxon>Magnoliopsida</taxon>
        <taxon>Liliopsida</taxon>
        <taxon>Poales</taxon>
        <taxon>Poaceae</taxon>
        <taxon>PACMAD clade</taxon>
        <taxon>Panicoideae</taxon>
        <taxon>Panicodae</taxon>
        <taxon>Paniceae</taxon>
        <taxon>Melinidinae</taxon>
        <taxon>Urochloa</taxon>
    </lineage>
</organism>
<dbReference type="Gene3D" id="1.25.40.20">
    <property type="entry name" value="Ankyrin repeat-containing domain"/>
    <property type="match status" value="1"/>
</dbReference>
<dbReference type="PANTHER" id="PTHR24186">
    <property type="entry name" value="PROTEIN PHOSPHATASE 1 REGULATORY SUBUNIT"/>
    <property type="match status" value="1"/>
</dbReference>
<keyword evidence="2 8" id="KW-0812">Transmembrane</keyword>
<feature type="transmembrane region" description="Helical" evidence="8">
    <location>
        <begin position="541"/>
        <end position="564"/>
    </location>
</feature>
<gene>
    <name evidence="10" type="ORF">URODEC1_LOCUS68598</name>
</gene>
<feature type="transmembrane region" description="Helical" evidence="8">
    <location>
        <begin position="700"/>
        <end position="720"/>
    </location>
</feature>
<keyword evidence="11" id="KW-1185">Reference proteome</keyword>
<evidence type="ECO:0000256" key="8">
    <source>
        <dbReference type="SAM" id="Phobius"/>
    </source>
</evidence>
<evidence type="ECO:0000256" key="2">
    <source>
        <dbReference type="ARBA" id="ARBA00022692"/>
    </source>
</evidence>
<dbReference type="Pfam" id="PF00023">
    <property type="entry name" value="Ank"/>
    <property type="match status" value="1"/>
</dbReference>
<feature type="domain" description="PGG" evidence="9">
    <location>
        <begin position="532"/>
        <end position="645"/>
    </location>
</feature>
<keyword evidence="5 7" id="KW-0040">ANK repeat</keyword>
<dbReference type="PROSITE" id="PS50088">
    <property type="entry name" value="ANK_REPEAT"/>
    <property type="match status" value="2"/>
</dbReference>
<feature type="transmembrane region" description="Helical" evidence="8">
    <location>
        <begin position="618"/>
        <end position="643"/>
    </location>
</feature>
<dbReference type="EMBL" id="OZ075137">
    <property type="protein sequence ID" value="CAL5007643.1"/>
    <property type="molecule type" value="Genomic_DNA"/>
</dbReference>
<evidence type="ECO:0000313" key="11">
    <source>
        <dbReference type="Proteomes" id="UP001497457"/>
    </source>
</evidence>
<dbReference type="GO" id="GO:0016020">
    <property type="term" value="C:membrane"/>
    <property type="evidence" value="ECO:0007669"/>
    <property type="project" value="UniProtKB-SubCell"/>
</dbReference>
<dbReference type="Proteomes" id="UP001497457">
    <property type="component" value="Chromosome 27b"/>
</dbReference>
<dbReference type="Pfam" id="PF13962">
    <property type="entry name" value="PGG"/>
    <property type="match status" value="1"/>
</dbReference>
<feature type="repeat" description="ANK" evidence="7">
    <location>
        <begin position="187"/>
        <end position="208"/>
    </location>
</feature>
<evidence type="ECO:0000256" key="4">
    <source>
        <dbReference type="ARBA" id="ARBA00022989"/>
    </source>
</evidence>
<dbReference type="InterPro" id="IPR002110">
    <property type="entry name" value="Ankyrin_rpt"/>
</dbReference>
<evidence type="ECO:0000256" key="3">
    <source>
        <dbReference type="ARBA" id="ARBA00022737"/>
    </source>
</evidence>
<feature type="repeat" description="ANK" evidence="7">
    <location>
        <begin position="231"/>
        <end position="263"/>
    </location>
</feature>
<protein>
    <recommendedName>
        <fullName evidence="9">PGG domain-containing protein</fullName>
    </recommendedName>
</protein>
<dbReference type="PROSITE" id="PS50297">
    <property type="entry name" value="ANK_REP_REGION"/>
    <property type="match status" value="2"/>
</dbReference>
<evidence type="ECO:0000256" key="7">
    <source>
        <dbReference type="PROSITE-ProRule" id="PRU00023"/>
    </source>
</evidence>
<dbReference type="SMART" id="SM00248">
    <property type="entry name" value="ANK"/>
    <property type="match status" value="8"/>
</dbReference>
<keyword evidence="4 8" id="KW-1133">Transmembrane helix</keyword>
<dbReference type="SUPFAM" id="SSF48403">
    <property type="entry name" value="Ankyrin repeat"/>
    <property type="match status" value="1"/>
</dbReference>
<reference evidence="10 11" key="2">
    <citation type="submission" date="2024-10" db="EMBL/GenBank/DDBJ databases">
        <authorList>
            <person name="Ryan C."/>
        </authorList>
    </citation>
    <scope>NUCLEOTIDE SEQUENCE [LARGE SCALE GENOMIC DNA]</scope>
</reference>
<dbReference type="InterPro" id="IPR036770">
    <property type="entry name" value="Ankyrin_rpt-contain_sf"/>
</dbReference>
<evidence type="ECO:0000256" key="1">
    <source>
        <dbReference type="ARBA" id="ARBA00004141"/>
    </source>
</evidence>